<dbReference type="PROSITE" id="PS50404">
    <property type="entry name" value="GST_NTER"/>
    <property type="match status" value="1"/>
</dbReference>
<dbReference type="CDD" id="cd03205">
    <property type="entry name" value="GST_C_6"/>
    <property type="match status" value="1"/>
</dbReference>
<protein>
    <submittedName>
        <fullName evidence="2">Glutathione S-transferase</fullName>
    </submittedName>
</protein>
<dbReference type="PANTHER" id="PTHR43968">
    <property type="match status" value="1"/>
</dbReference>
<evidence type="ECO:0000259" key="1">
    <source>
        <dbReference type="PROSITE" id="PS50404"/>
    </source>
</evidence>
<dbReference type="RefSeq" id="WP_160552675.1">
    <property type="nucleotide sequence ID" value="NZ_CP047650.1"/>
</dbReference>
<accession>A0A857J6W0</accession>
<dbReference type="Pfam" id="PF13409">
    <property type="entry name" value="GST_N_2"/>
    <property type="match status" value="1"/>
</dbReference>
<dbReference type="Gene3D" id="1.20.1050.10">
    <property type="match status" value="1"/>
</dbReference>
<proteinExistence type="predicted"/>
<dbReference type="Pfam" id="PF13410">
    <property type="entry name" value="GST_C_2"/>
    <property type="match status" value="1"/>
</dbReference>
<dbReference type="SUPFAM" id="SSF52833">
    <property type="entry name" value="Thioredoxin-like"/>
    <property type="match status" value="1"/>
</dbReference>
<keyword evidence="3" id="KW-1185">Reference proteome</keyword>
<dbReference type="InterPro" id="IPR036249">
    <property type="entry name" value="Thioredoxin-like_sf"/>
</dbReference>
<dbReference type="GO" id="GO:0016740">
    <property type="term" value="F:transferase activity"/>
    <property type="evidence" value="ECO:0007669"/>
    <property type="project" value="UniProtKB-KW"/>
</dbReference>
<evidence type="ECO:0000313" key="3">
    <source>
        <dbReference type="Proteomes" id="UP000464787"/>
    </source>
</evidence>
<dbReference type="InterPro" id="IPR050983">
    <property type="entry name" value="GST_Omega/HSP26"/>
</dbReference>
<dbReference type="SUPFAM" id="SSF47616">
    <property type="entry name" value="GST C-terminal domain-like"/>
    <property type="match status" value="1"/>
</dbReference>
<dbReference type="KEGG" id="xyk:GT347_13895"/>
<dbReference type="InterPro" id="IPR004045">
    <property type="entry name" value="Glutathione_S-Trfase_N"/>
</dbReference>
<gene>
    <name evidence="2" type="ORF">GT347_13895</name>
</gene>
<dbReference type="AlphaFoldDB" id="A0A857J6W0"/>
<dbReference type="CDD" id="cd03049">
    <property type="entry name" value="GST_N_3"/>
    <property type="match status" value="1"/>
</dbReference>
<dbReference type="Proteomes" id="UP000464787">
    <property type="component" value="Chromosome"/>
</dbReference>
<keyword evidence="2" id="KW-0808">Transferase</keyword>
<sequence>MLTLRTSPLSPFGRKVRIAADVAGLSDRITIVAADTGNPDDSLRSQNPLGKIPALLLEDGEALFDSRVIVEYLHDMAPWGGLFPEGPQRFAVLRQQALADGLMDACILQVYEKRYRPAEHHVQSWLDYQRGKMERALEFAHQRYATPREGAPDAGEIALACALGYLDLRFEGKWRQQYPALQAWLASFAERTPAFAGTAPPTA</sequence>
<dbReference type="InterPro" id="IPR036282">
    <property type="entry name" value="Glutathione-S-Trfase_C_sf"/>
</dbReference>
<dbReference type="EMBL" id="CP047650">
    <property type="protein sequence ID" value="QHI98983.1"/>
    <property type="molecule type" value="Genomic_DNA"/>
</dbReference>
<name>A0A857J6W0_9BURK</name>
<dbReference type="GO" id="GO:0005737">
    <property type="term" value="C:cytoplasm"/>
    <property type="evidence" value="ECO:0007669"/>
    <property type="project" value="TreeGrafter"/>
</dbReference>
<evidence type="ECO:0000313" key="2">
    <source>
        <dbReference type="EMBL" id="QHI98983.1"/>
    </source>
</evidence>
<dbReference type="Gene3D" id="3.40.30.10">
    <property type="entry name" value="Glutaredoxin"/>
    <property type="match status" value="1"/>
</dbReference>
<feature type="domain" description="GST N-terminal" evidence="1">
    <location>
        <begin position="1"/>
        <end position="81"/>
    </location>
</feature>
<dbReference type="PANTHER" id="PTHR43968:SF6">
    <property type="entry name" value="GLUTATHIONE S-TRANSFERASE OMEGA"/>
    <property type="match status" value="1"/>
</dbReference>
<organism evidence="2 3">
    <name type="scientific">Xylophilus rhododendri</name>
    <dbReference type="NCBI Taxonomy" id="2697032"/>
    <lineage>
        <taxon>Bacteria</taxon>
        <taxon>Pseudomonadati</taxon>
        <taxon>Pseudomonadota</taxon>
        <taxon>Betaproteobacteria</taxon>
        <taxon>Burkholderiales</taxon>
        <taxon>Xylophilus</taxon>
    </lineage>
</organism>
<reference evidence="2 3" key="1">
    <citation type="submission" date="2020-01" db="EMBL/GenBank/DDBJ databases">
        <title>Genome sequencing of strain KACC 21265.</title>
        <authorList>
            <person name="Heo J."/>
            <person name="Kim S.-J."/>
            <person name="Kim J.-S."/>
            <person name="Hong S.-B."/>
            <person name="Kwon S.-W."/>
        </authorList>
    </citation>
    <scope>NUCLEOTIDE SEQUENCE [LARGE SCALE GENOMIC DNA]</scope>
    <source>
        <strain evidence="2 3">KACC 21265</strain>
    </source>
</reference>